<dbReference type="GO" id="GO:0005737">
    <property type="term" value="C:cytoplasm"/>
    <property type="evidence" value="ECO:0007669"/>
    <property type="project" value="TreeGrafter"/>
</dbReference>
<feature type="domain" description="FAD/NAD(P)-binding" evidence="5">
    <location>
        <begin position="5"/>
        <end position="301"/>
    </location>
</feature>
<gene>
    <name evidence="7" type="ORF">FJU08_17840</name>
</gene>
<dbReference type="PRINTS" id="PR00411">
    <property type="entry name" value="PNDRDTASEI"/>
</dbReference>
<dbReference type="RefSeq" id="WP_141150400.1">
    <property type="nucleotide sequence ID" value="NZ_VHLG01000013.1"/>
</dbReference>
<keyword evidence="3" id="KW-0274">FAD</keyword>
<dbReference type="PANTHER" id="PTHR43557:SF2">
    <property type="entry name" value="RIESKE DOMAIN-CONTAINING PROTEIN-RELATED"/>
    <property type="match status" value="1"/>
</dbReference>
<dbReference type="InterPro" id="IPR028202">
    <property type="entry name" value="Reductase_C"/>
</dbReference>
<dbReference type="Pfam" id="PF14759">
    <property type="entry name" value="Reductase_C"/>
    <property type="match status" value="1"/>
</dbReference>
<evidence type="ECO:0000256" key="3">
    <source>
        <dbReference type="ARBA" id="ARBA00022827"/>
    </source>
</evidence>
<evidence type="ECO:0000313" key="7">
    <source>
        <dbReference type="EMBL" id="TPW28242.1"/>
    </source>
</evidence>
<keyword evidence="4" id="KW-0560">Oxidoreductase</keyword>
<dbReference type="SUPFAM" id="SSF51905">
    <property type="entry name" value="FAD/NAD(P)-binding domain"/>
    <property type="match status" value="1"/>
</dbReference>
<dbReference type="InterPro" id="IPR016156">
    <property type="entry name" value="FAD/NAD-linked_Rdtase_dimer_sf"/>
</dbReference>
<comment type="caution">
    <text evidence="7">The sequence shown here is derived from an EMBL/GenBank/DDBJ whole genome shotgun (WGS) entry which is preliminary data.</text>
</comment>
<comment type="cofactor">
    <cofactor evidence="1">
        <name>FAD</name>
        <dbReference type="ChEBI" id="CHEBI:57692"/>
    </cofactor>
</comment>
<evidence type="ECO:0000256" key="4">
    <source>
        <dbReference type="ARBA" id="ARBA00023002"/>
    </source>
</evidence>
<keyword evidence="2" id="KW-0285">Flavoprotein</keyword>
<dbReference type="GO" id="GO:0016651">
    <property type="term" value="F:oxidoreductase activity, acting on NAD(P)H"/>
    <property type="evidence" value="ECO:0007669"/>
    <property type="project" value="TreeGrafter"/>
</dbReference>
<accession>A0A506U1J8</accession>
<organism evidence="7 8">
    <name type="scientific">Martelella alba</name>
    <dbReference type="NCBI Taxonomy" id="2590451"/>
    <lineage>
        <taxon>Bacteria</taxon>
        <taxon>Pseudomonadati</taxon>
        <taxon>Pseudomonadota</taxon>
        <taxon>Alphaproteobacteria</taxon>
        <taxon>Hyphomicrobiales</taxon>
        <taxon>Aurantimonadaceae</taxon>
        <taxon>Martelella</taxon>
    </lineage>
</organism>
<evidence type="ECO:0000256" key="1">
    <source>
        <dbReference type="ARBA" id="ARBA00001974"/>
    </source>
</evidence>
<evidence type="ECO:0000259" key="6">
    <source>
        <dbReference type="Pfam" id="PF14759"/>
    </source>
</evidence>
<dbReference type="SUPFAM" id="SSF55424">
    <property type="entry name" value="FAD/NAD-linked reductases, dimerisation (C-terminal) domain"/>
    <property type="match status" value="1"/>
</dbReference>
<proteinExistence type="predicted"/>
<dbReference type="InterPro" id="IPR050446">
    <property type="entry name" value="FAD-oxidoreductase/Apoptosis"/>
</dbReference>
<feature type="domain" description="Reductase C-terminal" evidence="6">
    <location>
        <begin position="320"/>
        <end position="383"/>
    </location>
</feature>
<keyword evidence="8" id="KW-1185">Reference proteome</keyword>
<dbReference type="Gene3D" id="3.50.50.60">
    <property type="entry name" value="FAD/NAD(P)-binding domain"/>
    <property type="match status" value="2"/>
</dbReference>
<dbReference type="AlphaFoldDB" id="A0A506U1J8"/>
<evidence type="ECO:0000259" key="5">
    <source>
        <dbReference type="Pfam" id="PF07992"/>
    </source>
</evidence>
<dbReference type="EMBL" id="VHLG01000013">
    <property type="protein sequence ID" value="TPW28242.1"/>
    <property type="molecule type" value="Genomic_DNA"/>
</dbReference>
<dbReference type="InterPro" id="IPR036188">
    <property type="entry name" value="FAD/NAD-bd_sf"/>
</dbReference>
<reference evidence="7 8" key="1">
    <citation type="submission" date="2019-06" db="EMBL/GenBank/DDBJ databases">
        <authorList>
            <person name="Li M."/>
        </authorList>
    </citation>
    <scope>NUCLEOTIDE SEQUENCE [LARGE SCALE GENOMIC DNA]</scope>
    <source>
        <strain evidence="7 8">BGMRC2036</strain>
    </source>
</reference>
<sequence>MTDPIIIVGAGQAGMKAAETLRREGYDGEIILAGAEGLRPYQRPPLSKAYLKGELAEERLFLKPEDYFEKEAISFLPALAVTAIDPADHRATFADGSVRAYHKLLLATGTEARRIALPGLELEGVFTLRGMADIAPIADALAKAENIVIIGGGFIGMEFAAVAAGFGKSVTVIESAPRILMRSVATAVSNALQELHRQNGVRLLLGQGVAAIEGHGRAEAVALAGGARLSADLVLLAVGANPLTDIAAAAGLAVDNGIVVDQACRTRAPDIFAAGDCTIFPSARYGRMIRLESVQNASDQARAAALSMLGQTVNYDPVPWFWSDQYKARLQIAGLSEGYDRTESEAGEDSLTLRYFRHDRLIAVDTINNPRAHMLARKTLAAEPVGRPKSDAA</sequence>
<evidence type="ECO:0000256" key="2">
    <source>
        <dbReference type="ARBA" id="ARBA00022630"/>
    </source>
</evidence>
<dbReference type="PANTHER" id="PTHR43557">
    <property type="entry name" value="APOPTOSIS-INDUCING FACTOR 1"/>
    <property type="match status" value="1"/>
</dbReference>
<dbReference type="Proteomes" id="UP000318801">
    <property type="component" value="Unassembled WGS sequence"/>
</dbReference>
<dbReference type="InterPro" id="IPR023753">
    <property type="entry name" value="FAD/NAD-binding_dom"/>
</dbReference>
<evidence type="ECO:0000313" key="8">
    <source>
        <dbReference type="Proteomes" id="UP000318801"/>
    </source>
</evidence>
<dbReference type="PRINTS" id="PR00368">
    <property type="entry name" value="FADPNR"/>
</dbReference>
<dbReference type="OrthoDB" id="7809559at2"/>
<dbReference type="Gene3D" id="3.30.390.30">
    <property type="match status" value="1"/>
</dbReference>
<dbReference type="Pfam" id="PF07992">
    <property type="entry name" value="Pyr_redox_2"/>
    <property type="match status" value="1"/>
</dbReference>
<protein>
    <submittedName>
        <fullName evidence="7">Pyridine nucleotide-disulfide oxidoreductase</fullName>
    </submittedName>
</protein>
<name>A0A506U1J8_9HYPH</name>